<dbReference type="PANTHER" id="PTHR14487">
    <property type="entry name" value="ADRENOCORTICAL DYSPLASIA PROTEIN ACD"/>
    <property type="match status" value="1"/>
</dbReference>
<dbReference type="GO" id="GO:0007004">
    <property type="term" value="P:telomere maintenance via telomerase"/>
    <property type="evidence" value="ECO:0007669"/>
    <property type="project" value="InterPro"/>
</dbReference>
<dbReference type="GO" id="GO:0070198">
    <property type="term" value="P:protein localization to chromosome, telomeric region"/>
    <property type="evidence" value="ECO:0007669"/>
    <property type="project" value="TreeGrafter"/>
</dbReference>
<accession>A0A2Z6S2B8</accession>
<evidence type="ECO:0000259" key="7">
    <source>
        <dbReference type="Pfam" id="PF10341"/>
    </source>
</evidence>
<dbReference type="InterPro" id="IPR028631">
    <property type="entry name" value="ACD"/>
</dbReference>
<keyword evidence="4" id="KW-0779">Telomere</keyword>
<keyword evidence="3" id="KW-0158">Chromosome</keyword>
<evidence type="ECO:0000313" key="8">
    <source>
        <dbReference type="EMBL" id="GBC07183.1"/>
    </source>
</evidence>
<name>A0A2Z6S2B8_9GLOM</name>
<evidence type="ECO:0000313" key="9">
    <source>
        <dbReference type="EMBL" id="GES86701.1"/>
    </source>
</evidence>
<evidence type="ECO:0000256" key="3">
    <source>
        <dbReference type="ARBA" id="ARBA00022454"/>
    </source>
</evidence>
<evidence type="ECO:0000256" key="2">
    <source>
        <dbReference type="ARBA" id="ARBA00004574"/>
    </source>
</evidence>
<dbReference type="PANTHER" id="PTHR14487:SF3">
    <property type="entry name" value="ADRENOCORTICAL DYSPLASIA PROTEIN HOMOLOG"/>
    <property type="match status" value="1"/>
</dbReference>
<dbReference type="EMBL" id="BEXD01004126">
    <property type="protein sequence ID" value="GBC07183.1"/>
    <property type="molecule type" value="Genomic_DNA"/>
</dbReference>
<proteinExistence type="predicted"/>
<evidence type="ECO:0000256" key="1">
    <source>
        <dbReference type="ARBA" id="ARBA00004123"/>
    </source>
</evidence>
<dbReference type="AlphaFoldDB" id="A0A2Z6S2B8"/>
<comment type="subcellular location">
    <subcellularLocation>
        <location evidence="2">Chromosome</location>
        <location evidence="2">Telomere</location>
    </subcellularLocation>
    <subcellularLocation>
        <location evidence="1">Nucleus</location>
    </subcellularLocation>
</comment>
<keyword evidence="5" id="KW-0539">Nucleus</keyword>
<sequence length="277" mass="32759">MFRAFFARPWIKNEVLNYLFDKEKYQKTPVRAQVIRFINSEPNELKSAEIHDNRHYIKCFFTDESLYEFNRHNIDHMVGTLIIIKDYTFSHEIDSSKNKHECFLTIKNFAYTKNITDSEEQVKNICEEMEVKEILQAKDNKSKHIDHPGWNGFRHTFYSNSVDIRTVPPYQYKLMSDIPGWNFTQRNETRKNDLCVKIESTEWSPGSPESPRHDSDGAISLNDEDIAVIMKGNYKEKDTLDDEEVHFERTKRKYVDKGDDDTSSKKHKNPSTFCSYV</sequence>
<dbReference type="Gene3D" id="2.40.50.960">
    <property type="match status" value="1"/>
</dbReference>
<feature type="domain" description="Shelterin complex subunit TPP1/Est3" evidence="7">
    <location>
        <begin position="8"/>
        <end position="115"/>
    </location>
</feature>
<dbReference type="Proteomes" id="UP000247702">
    <property type="component" value="Unassembled WGS sequence"/>
</dbReference>
<dbReference type="OrthoDB" id="2409872at2759"/>
<dbReference type="Pfam" id="PF10341">
    <property type="entry name" value="TPP1"/>
    <property type="match status" value="1"/>
</dbReference>
<dbReference type="EMBL" id="BLAL01000162">
    <property type="protein sequence ID" value="GES86701.1"/>
    <property type="molecule type" value="Genomic_DNA"/>
</dbReference>
<organism evidence="8 10">
    <name type="scientific">Rhizophagus clarus</name>
    <dbReference type="NCBI Taxonomy" id="94130"/>
    <lineage>
        <taxon>Eukaryota</taxon>
        <taxon>Fungi</taxon>
        <taxon>Fungi incertae sedis</taxon>
        <taxon>Mucoromycota</taxon>
        <taxon>Glomeromycotina</taxon>
        <taxon>Glomeromycetes</taxon>
        <taxon>Glomerales</taxon>
        <taxon>Glomeraceae</taxon>
        <taxon>Rhizophagus</taxon>
    </lineage>
</organism>
<evidence type="ECO:0000256" key="6">
    <source>
        <dbReference type="SAM" id="MobiDB-lite"/>
    </source>
</evidence>
<dbReference type="InterPro" id="IPR019437">
    <property type="entry name" value="TPP1/Est3"/>
</dbReference>
<dbReference type="Proteomes" id="UP000615446">
    <property type="component" value="Unassembled WGS sequence"/>
</dbReference>
<dbReference type="GO" id="GO:0032211">
    <property type="term" value="P:negative regulation of telomere maintenance via telomerase"/>
    <property type="evidence" value="ECO:0007669"/>
    <property type="project" value="TreeGrafter"/>
</dbReference>
<dbReference type="GO" id="GO:0005697">
    <property type="term" value="C:telomerase holoenzyme complex"/>
    <property type="evidence" value="ECO:0007669"/>
    <property type="project" value="InterPro"/>
</dbReference>
<dbReference type="GO" id="GO:0016233">
    <property type="term" value="P:telomere capping"/>
    <property type="evidence" value="ECO:0007669"/>
    <property type="project" value="InterPro"/>
</dbReference>
<evidence type="ECO:0000256" key="5">
    <source>
        <dbReference type="ARBA" id="ARBA00023242"/>
    </source>
</evidence>
<dbReference type="GO" id="GO:0070187">
    <property type="term" value="C:shelterin complex"/>
    <property type="evidence" value="ECO:0007669"/>
    <property type="project" value="InterPro"/>
</dbReference>
<evidence type="ECO:0000313" key="10">
    <source>
        <dbReference type="Proteomes" id="UP000247702"/>
    </source>
</evidence>
<reference evidence="9" key="2">
    <citation type="submission" date="2019-10" db="EMBL/GenBank/DDBJ databases">
        <title>Conservation and host-specific expression of non-tandemly repeated heterogenous ribosome RNA gene in arbuscular mycorrhizal fungi.</title>
        <authorList>
            <person name="Maeda T."/>
            <person name="Kobayashi Y."/>
            <person name="Nakagawa T."/>
            <person name="Ezawa T."/>
            <person name="Yamaguchi K."/>
            <person name="Bino T."/>
            <person name="Nishimoto Y."/>
            <person name="Shigenobu S."/>
            <person name="Kawaguchi M."/>
        </authorList>
    </citation>
    <scope>NUCLEOTIDE SEQUENCE</scope>
    <source>
        <strain evidence="9">HR1</strain>
    </source>
</reference>
<reference evidence="8 10" key="1">
    <citation type="submission" date="2017-11" db="EMBL/GenBank/DDBJ databases">
        <title>The genome of Rhizophagus clarus HR1 reveals common genetic basis of auxotrophy among arbuscular mycorrhizal fungi.</title>
        <authorList>
            <person name="Kobayashi Y."/>
        </authorList>
    </citation>
    <scope>NUCLEOTIDE SEQUENCE [LARGE SCALE GENOMIC DNA]</scope>
    <source>
        <strain evidence="8 10">HR1</strain>
    </source>
</reference>
<gene>
    <name evidence="9" type="ORF">RCL2_001375000</name>
    <name evidence="8" type="ORF">RclHR1_00730032</name>
</gene>
<feature type="compositionally biased region" description="Basic and acidic residues" evidence="6">
    <location>
        <begin position="253"/>
        <end position="264"/>
    </location>
</feature>
<comment type="caution">
    <text evidence="8">The sequence shown here is derived from an EMBL/GenBank/DDBJ whole genome shotgun (WGS) entry which is preliminary data.</text>
</comment>
<feature type="region of interest" description="Disordered" evidence="6">
    <location>
        <begin position="239"/>
        <end position="277"/>
    </location>
</feature>
<keyword evidence="10" id="KW-1185">Reference proteome</keyword>
<dbReference type="GO" id="GO:0042162">
    <property type="term" value="F:telomeric DNA binding"/>
    <property type="evidence" value="ECO:0007669"/>
    <property type="project" value="InterPro"/>
</dbReference>
<evidence type="ECO:0000256" key="4">
    <source>
        <dbReference type="ARBA" id="ARBA00022895"/>
    </source>
</evidence>
<protein>
    <recommendedName>
        <fullName evidence="7">Shelterin complex subunit TPP1/Est3 domain-containing protein</fullName>
    </recommendedName>
</protein>